<dbReference type="CDD" id="cd20070">
    <property type="entry name" value="5TM_YidC_Alb3"/>
    <property type="match status" value="1"/>
</dbReference>
<dbReference type="InterPro" id="IPR047196">
    <property type="entry name" value="YidC_ALB_C"/>
</dbReference>
<evidence type="ECO:0000256" key="5">
    <source>
        <dbReference type="ARBA" id="ARBA00022475"/>
    </source>
</evidence>
<comment type="subunit">
    <text evidence="13">Interacts with the Sec translocase complex via SecD. Specifically interacts with transmembrane segments of nascent integral membrane proteins during membrane integration.</text>
</comment>
<evidence type="ECO:0000256" key="4">
    <source>
        <dbReference type="ARBA" id="ARBA00022448"/>
    </source>
</evidence>
<keyword evidence="18" id="KW-1185">Reference proteome</keyword>
<dbReference type="InterPro" id="IPR028055">
    <property type="entry name" value="YidC/Oxa/ALB_C"/>
</dbReference>
<dbReference type="NCBIfam" id="TIGR03593">
    <property type="entry name" value="yidC_nterm"/>
    <property type="match status" value="1"/>
</dbReference>
<evidence type="ECO:0000256" key="3">
    <source>
        <dbReference type="ARBA" id="ARBA00015325"/>
    </source>
</evidence>
<dbReference type="AlphaFoldDB" id="A0A6L3ZGK3"/>
<sequence>MENKPSFDKTQIIGLVLIGLIFMYFSFTNSSDETPATPQEQPAEVLTEESVVVSDTAIAVDTLRTPDTTAVLEREVQTYSIENNVLSFTISDRGAQVVEALVKDYQTHDSMPLYMVKENQVMDFTLGDWNSGTAWFDVVENTATSLSLTTTTPNGPLTLTWSLRPDEYQVDFKVSGAVDSPKPLSLDWDVSAFQHEKSLDLENQKTGVSYWEIEDGDMESLSMSGDDVESSKNLRWIANSQQYFSQILTAQGRFDSATMGVRMLSVPGYTKQMNSSIHIQTVNGKFEVPMYYYVGPNKYHILKEYDQEYDQLIDFGWGIFGWISRGVVVKVFDWLNGYGLNYGLIILLMALMIKMVLMPFTFTSYRSMAKMRVLKPEIDEINEEYKDQDPMKKQQAVMELYRKAGVNPLGGCIPQLLQLPILIAMFRFFPASIELRQQSFLWASDLSSYDSILRLPFEIPIYGDHVSLFTILMAISTFMYSYMNQQLTGSNSQMPQMKVIIYLMPFVMLFFFNNYPAGLSYYYLVANLITFGQQFAIRSFIDDDAIHAKLQANKEKPKKQSKFQQRLNKAMEEQQGGEGNRRMRRMNK</sequence>
<evidence type="ECO:0000256" key="6">
    <source>
        <dbReference type="ARBA" id="ARBA00022692"/>
    </source>
</evidence>
<feature type="region of interest" description="Disordered" evidence="14">
    <location>
        <begin position="554"/>
        <end position="588"/>
    </location>
</feature>
<dbReference type="InterPro" id="IPR019998">
    <property type="entry name" value="Membr_insert_YidC"/>
</dbReference>
<evidence type="ECO:0000259" key="15">
    <source>
        <dbReference type="Pfam" id="PF02096"/>
    </source>
</evidence>
<keyword evidence="6 13" id="KW-0812">Transmembrane</keyword>
<dbReference type="InterPro" id="IPR028053">
    <property type="entry name" value="Membr_insert_YidC_N"/>
</dbReference>
<evidence type="ECO:0000256" key="8">
    <source>
        <dbReference type="ARBA" id="ARBA00022989"/>
    </source>
</evidence>
<keyword evidence="9 13" id="KW-0472">Membrane</keyword>
<evidence type="ECO:0000256" key="7">
    <source>
        <dbReference type="ARBA" id="ARBA00022927"/>
    </source>
</evidence>
<evidence type="ECO:0000313" key="18">
    <source>
        <dbReference type="Proteomes" id="UP000484164"/>
    </source>
</evidence>
<comment type="caution">
    <text evidence="17">The sequence shown here is derived from an EMBL/GenBank/DDBJ whole genome shotgun (WGS) entry which is preliminary data.</text>
</comment>
<comment type="subcellular location">
    <subcellularLocation>
        <location evidence="1">Cell inner membrane</location>
        <topology evidence="1">Multi-pass membrane protein</topology>
    </subcellularLocation>
    <subcellularLocation>
        <location evidence="13">Cell membrane</location>
        <topology evidence="13">Multi-pass membrane protein</topology>
    </subcellularLocation>
</comment>
<dbReference type="RefSeq" id="WP_151691732.1">
    <property type="nucleotide sequence ID" value="NZ_BMGX01000002.1"/>
</dbReference>
<feature type="transmembrane region" description="Helical" evidence="13">
    <location>
        <begin position="459"/>
        <end position="478"/>
    </location>
</feature>
<evidence type="ECO:0000256" key="14">
    <source>
        <dbReference type="SAM" id="MobiDB-lite"/>
    </source>
</evidence>
<evidence type="ECO:0000256" key="9">
    <source>
        <dbReference type="ARBA" id="ARBA00023136"/>
    </source>
</evidence>
<dbReference type="Pfam" id="PF14849">
    <property type="entry name" value="YidC_periplas"/>
    <property type="match status" value="1"/>
</dbReference>
<keyword evidence="8 13" id="KW-1133">Transmembrane helix</keyword>
<gene>
    <name evidence="13 17" type="primary">yidC</name>
    <name evidence="17" type="ORF">F8C82_01830</name>
</gene>
<dbReference type="HAMAP" id="MF_01810">
    <property type="entry name" value="YidC_type1"/>
    <property type="match status" value="1"/>
</dbReference>
<protein>
    <recommendedName>
        <fullName evidence="3 13">Membrane protein insertase YidC</fullName>
    </recommendedName>
    <alternativeName>
        <fullName evidence="12 13">Foldase YidC</fullName>
    </alternativeName>
    <alternativeName>
        <fullName evidence="11 13">Membrane integrase YidC</fullName>
    </alternativeName>
    <alternativeName>
        <fullName evidence="13">Membrane protein YidC</fullName>
    </alternativeName>
</protein>
<organism evidence="17 18">
    <name type="scientific">Phaeocystidibacter marisrubri</name>
    <dbReference type="NCBI Taxonomy" id="1577780"/>
    <lineage>
        <taxon>Bacteria</taxon>
        <taxon>Pseudomonadati</taxon>
        <taxon>Bacteroidota</taxon>
        <taxon>Flavobacteriia</taxon>
        <taxon>Flavobacteriales</taxon>
        <taxon>Phaeocystidibacteraceae</taxon>
        <taxon>Phaeocystidibacter</taxon>
    </lineage>
</organism>
<proteinExistence type="inferred from homology"/>
<dbReference type="EMBL" id="WBVQ01000001">
    <property type="protein sequence ID" value="KAB2817162.1"/>
    <property type="molecule type" value="Genomic_DNA"/>
</dbReference>
<name>A0A6L3ZGK3_9FLAO</name>
<feature type="transmembrane region" description="Helical" evidence="13">
    <location>
        <begin position="340"/>
        <end position="362"/>
    </location>
</feature>
<dbReference type="NCBIfam" id="TIGR03592">
    <property type="entry name" value="yidC_oxa1_cterm"/>
    <property type="match status" value="1"/>
</dbReference>
<keyword evidence="7 13" id="KW-0653">Protein transport</keyword>
<evidence type="ECO:0000256" key="10">
    <source>
        <dbReference type="ARBA" id="ARBA00023186"/>
    </source>
</evidence>
<feature type="transmembrane region" description="Helical" evidence="13">
    <location>
        <begin position="12"/>
        <end position="27"/>
    </location>
</feature>
<dbReference type="OrthoDB" id="9780552at2"/>
<dbReference type="Pfam" id="PF02096">
    <property type="entry name" value="60KD_IMP"/>
    <property type="match status" value="1"/>
</dbReference>
<feature type="domain" description="Membrane insertase YidC/Oxa/ALB C-terminal" evidence="15">
    <location>
        <begin position="342"/>
        <end position="538"/>
    </location>
</feature>
<accession>A0A6L3ZGK3</accession>
<dbReference type="NCBIfam" id="NF002356">
    <property type="entry name" value="PRK01318.2-3"/>
    <property type="match status" value="1"/>
</dbReference>
<keyword evidence="5 13" id="KW-1003">Cell membrane</keyword>
<evidence type="ECO:0000256" key="12">
    <source>
        <dbReference type="ARBA" id="ARBA00033342"/>
    </source>
</evidence>
<keyword evidence="10 13" id="KW-0143">Chaperone</keyword>
<evidence type="ECO:0000313" key="17">
    <source>
        <dbReference type="EMBL" id="KAB2817162.1"/>
    </source>
</evidence>
<dbReference type="Gene3D" id="2.70.98.90">
    <property type="match status" value="1"/>
</dbReference>
<dbReference type="InterPro" id="IPR001708">
    <property type="entry name" value="YidC/ALB3/OXA1/COX18"/>
</dbReference>
<dbReference type="PANTHER" id="PTHR12428">
    <property type="entry name" value="OXA1"/>
    <property type="match status" value="1"/>
</dbReference>
<evidence type="ECO:0000256" key="11">
    <source>
        <dbReference type="ARBA" id="ARBA00033245"/>
    </source>
</evidence>
<dbReference type="GO" id="GO:0051205">
    <property type="term" value="P:protein insertion into membrane"/>
    <property type="evidence" value="ECO:0007669"/>
    <property type="project" value="TreeGrafter"/>
</dbReference>
<dbReference type="PANTHER" id="PTHR12428:SF65">
    <property type="entry name" value="CYTOCHROME C OXIDASE ASSEMBLY PROTEIN COX18, MITOCHONDRIAL"/>
    <property type="match status" value="1"/>
</dbReference>
<comment type="similarity">
    <text evidence="2 13">Belongs to the OXA1/ALB3/YidC family. Type 1 subfamily.</text>
</comment>
<evidence type="ECO:0000256" key="13">
    <source>
        <dbReference type="HAMAP-Rule" id="MF_01810"/>
    </source>
</evidence>
<comment type="function">
    <text evidence="13">Required for the insertion and/or proper folding and/or complex formation of integral membrane proteins into the membrane. Involved in integration of membrane proteins that insert both dependently and independently of the Sec translocase complex, as well as at least some lipoproteins. Aids folding of multispanning membrane proteins.</text>
</comment>
<feature type="transmembrane region" description="Helical" evidence="13">
    <location>
        <begin position="499"/>
        <end position="515"/>
    </location>
</feature>
<feature type="domain" description="Membrane insertase YidC N-terminal" evidence="16">
    <location>
        <begin position="80"/>
        <end position="325"/>
    </location>
</feature>
<reference evidence="17 18" key="1">
    <citation type="submission" date="2019-10" db="EMBL/GenBank/DDBJ databases">
        <title>Genome sequence of Phaeocystidibacter marisrubri JCM30614 (type strain).</title>
        <authorList>
            <person name="Bowman J.P."/>
        </authorList>
    </citation>
    <scope>NUCLEOTIDE SEQUENCE [LARGE SCALE GENOMIC DNA]</scope>
    <source>
        <strain evidence="17 18">JCM 30614</strain>
    </source>
</reference>
<dbReference type="PRINTS" id="PR00701">
    <property type="entry name" value="60KDINNERMP"/>
</dbReference>
<dbReference type="Proteomes" id="UP000484164">
    <property type="component" value="Unassembled WGS sequence"/>
</dbReference>
<evidence type="ECO:0000256" key="2">
    <source>
        <dbReference type="ARBA" id="ARBA00010527"/>
    </source>
</evidence>
<dbReference type="GO" id="GO:0015031">
    <property type="term" value="P:protein transport"/>
    <property type="evidence" value="ECO:0007669"/>
    <property type="project" value="UniProtKB-KW"/>
</dbReference>
<evidence type="ECO:0000259" key="16">
    <source>
        <dbReference type="Pfam" id="PF14849"/>
    </source>
</evidence>
<dbReference type="GO" id="GO:0005886">
    <property type="term" value="C:plasma membrane"/>
    <property type="evidence" value="ECO:0007669"/>
    <property type="project" value="UniProtKB-SubCell"/>
</dbReference>
<dbReference type="CDD" id="cd19961">
    <property type="entry name" value="EcYidC-like_peri"/>
    <property type="match status" value="1"/>
</dbReference>
<dbReference type="InterPro" id="IPR038221">
    <property type="entry name" value="YidC_periplasmic_sf"/>
</dbReference>
<dbReference type="GO" id="GO:0032977">
    <property type="term" value="F:membrane insertase activity"/>
    <property type="evidence" value="ECO:0007669"/>
    <property type="project" value="InterPro"/>
</dbReference>
<keyword evidence="4 13" id="KW-0813">Transport</keyword>
<evidence type="ECO:0000256" key="1">
    <source>
        <dbReference type="ARBA" id="ARBA00004429"/>
    </source>
</evidence>